<protein>
    <submittedName>
        <fullName evidence="2">Uncharacterized protein</fullName>
    </submittedName>
</protein>
<feature type="region of interest" description="Disordered" evidence="1">
    <location>
        <begin position="1"/>
        <end position="50"/>
    </location>
</feature>
<name>A0A392W5M3_9FABA</name>
<organism evidence="2 3">
    <name type="scientific">Trifolium medium</name>
    <dbReference type="NCBI Taxonomy" id="97028"/>
    <lineage>
        <taxon>Eukaryota</taxon>
        <taxon>Viridiplantae</taxon>
        <taxon>Streptophyta</taxon>
        <taxon>Embryophyta</taxon>
        <taxon>Tracheophyta</taxon>
        <taxon>Spermatophyta</taxon>
        <taxon>Magnoliopsida</taxon>
        <taxon>eudicotyledons</taxon>
        <taxon>Gunneridae</taxon>
        <taxon>Pentapetalae</taxon>
        <taxon>rosids</taxon>
        <taxon>fabids</taxon>
        <taxon>Fabales</taxon>
        <taxon>Fabaceae</taxon>
        <taxon>Papilionoideae</taxon>
        <taxon>50 kb inversion clade</taxon>
        <taxon>NPAAA clade</taxon>
        <taxon>Hologalegina</taxon>
        <taxon>IRL clade</taxon>
        <taxon>Trifolieae</taxon>
        <taxon>Trifolium</taxon>
    </lineage>
</organism>
<sequence>RTNTLRVAQHHPAHCARTRKSNRPKQLKAARCAVYPRVLRRNQKKNKKHD</sequence>
<feature type="non-terminal residue" evidence="2">
    <location>
        <position position="1"/>
    </location>
</feature>
<reference evidence="2 3" key="1">
    <citation type="journal article" date="2018" name="Front. Plant Sci.">
        <title>Red Clover (Trifolium pratense) and Zigzag Clover (T. medium) - A Picture of Genomic Similarities and Differences.</title>
        <authorList>
            <person name="Dluhosova J."/>
            <person name="Istvanek J."/>
            <person name="Nedelnik J."/>
            <person name="Repkova J."/>
        </authorList>
    </citation>
    <scope>NUCLEOTIDE SEQUENCE [LARGE SCALE GENOMIC DNA]</scope>
    <source>
        <strain evidence="3">cv. 10/8</strain>
        <tissue evidence="2">Leaf</tissue>
    </source>
</reference>
<evidence type="ECO:0000313" key="3">
    <source>
        <dbReference type="Proteomes" id="UP000265520"/>
    </source>
</evidence>
<feature type="compositionally biased region" description="Basic residues" evidence="1">
    <location>
        <begin position="38"/>
        <end position="50"/>
    </location>
</feature>
<proteinExistence type="predicted"/>
<evidence type="ECO:0000313" key="2">
    <source>
        <dbReference type="EMBL" id="MCI95002.1"/>
    </source>
</evidence>
<keyword evidence="3" id="KW-1185">Reference proteome</keyword>
<dbReference type="EMBL" id="LXQA011372934">
    <property type="protein sequence ID" value="MCI95002.1"/>
    <property type="molecule type" value="Genomic_DNA"/>
</dbReference>
<evidence type="ECO:0000256" key="1">
    <source>
        <dbReference type="SAM" id="MobiDB-lite"/>
    </source>
</evidence>
<dbReference type="AlphaFoldDB" id="A0A392W5M3"/>
<accession>A0A392W5M3</accession>
<comment type="caution">
    <text evidence="2">The sequence shown here is derived from an EMBL/GenBank/DDBJ whole genome shotgun (WGS) entry which is preliminary data.</text>
</comment>
<dbReference type="Proteomes" id="UP000265520">
    <property type="component" value="Unassembled WGS sequence"/>
</dbReference>
<feature type="compositionally biased region" description="Basic residues" evidence="1">
    <location>
        <begin position="8"/>
        <end position="28"/>
    </location>
</feature>